<dbReference type="Proteomes" id="UP000023152">
    <property type="component" value="Unassembled WGS sequence"/>
</dbReference>
<evidence type="ECO:0000313" key="2">
    <source>
        <dbReference type="Proteomes" id="UP000023152"/>
    </source>
</evidence>
<dbReference type="Pfam" id="PF00071">
    <property type="entry name" value="Ras"/>
    <property type="match status" value="1"/>
</dbReference>
<dbReference type="SUPFAM" id="SSF52540">
    <property type="entry name" value="P-loop containing nucleoside triphosphate hydrolases"/>
    <property type="match status" value="1"/>
</dbReference>
<gene>
    <name evidence="1" type="ORF">RFI_20912</name>
</gene>
<comment type="caution">
    <text evidence="1">The sequence shown here is derived from an EMBL/GenBank/DDBJ whole genome shotgun (WGS) entry which is preliminary data.</text>
</comment>
<protein>
    <submittedName>
        <fullName evidence="1">GTP-binding nuclear protein RAN1</fullName>
    </submittedName>
</protein>
<accession>X6MR22</accession>
<evidence type="ECO:0000313" key="1">
    <source>
        <dbReference type="EMBL" id="ETO16428.1"/>
    </source>
</evidence>
<sequence length="290" mass="33838">MFLNLVNVFTNKKPKSKPCLKGDCKVQFVIIFLAKLMGNNCFKGAPVPKRKEDYPLKLQEWSTGWRITKEHRAVIEKVFSHYGVQDVKGIFYSLLGEYHDFQAYYQRIHKIIPCLNSNVQSKRIMLLGKDFYNKLDILTCFTRGFVDRTCDTIIDDMYYKHLILSDGIVCRIDILFVSMEEPFNLACTTFICESNGIIIVYDLSQLGNPEDELHKFFSYVRKLSDTTVLVAGTNAHLRNEDFAKYEENLDAILNFCTKHNLCYIEISPERNINVQFLFQFAVFNMWFDSL</sequence>
<name>X6MR22_RETFI</name>
<dbReference type="EMBL" id="ASPP01018273">
    <property type="protein sequence ID" value="ETO16428.1"/>
    <property type="molecule type" value="Genomic_DNA"/>
</dbReference>
<dbReference type="AlphaFoldDB" id="X6MR22"/>
<keyword evidence="2" id="KW-1185">Reference proteome</keyword>
<proteinExistence type="predicted"/>
<dbReference type="Gene3D" id="3.40.50.300">
    <property type="entry name" value="P-loop containing nucleotide triphosphate hydrolases"/>
    <property type="match status" value="1"/>
</dbReference>
<dbReference type="InterPro" id="IPR001806">
    <property type="entry name" value="Small_GTPase"/>
</dbReference>
<dbReference type="GO" id="GO:0005525">
    <property type="term" value="F:GTP binding"/>
    <property type="evidence" value="ECO:0007669"/>
    <property type="project" value="InterPro"/>
</dbReference>
<organism evidence="1 2">
    <name type="scientific">Reticulomyxa filosa</name>
    <dbReference type="NCBI Taxonomy" id="46433"/>
    <lineage>
        <taxon>Eukaryota</taxon>
        <taxon>Sar</taxon>
        <taxon>Rhizaria</taxon>
        <taxon>Retaria</taxon>
        <taxon>Foraminifera</taxon>
        <taxon>Monothalamids</taxon>
        <taxon>Reticulomyxidae</taxon>
        <taxon>Reticulomyxa</taxon>
    </lineage>
</organism>
<dbReference type="GO" id="GO:0003924">
    <property type="term" value="F:GTPase activity"/>
    <property type="evidence" value="ECO:0007669"/>
    <property type="project" value="InterPro"/>
</dbReference>
<reference evidence="1 2" key="1">
    <citation type="journal article" date="2013" name="Curr. Biol.">
        <title>The Genome of the Foraminiferan Reticulomyxa filosa.</title>
        <authorList>
            <person name="Glockner G."/>
            <person name="Hulsmann N."/>
            <person name="Schleicher M."/>
            <person name="Noegel A.A."/>
            <person name="Eichinger L."/>
            <person name="Gallinger C."/>
            <person name="Pawlowski J."/>
            <person name="Sierra R."/>
            <person name="Euteneuer U."/>
            <person name="Pillet L."/>
            <person name="Moustafa A."/>
            <person name="Platzer M."/>
            <person name="Groth M."/>
            <person name="Szafranski K."/>
            <person name="Schliwa M."/>
        </authorList>
    </citation>
    <scope>NUCLEOTIDE SEQUENCE [LARGE SCALE GENOMIC DNA]</scope>
</reference>
<dbReference type="InterPro" id="IPR027417">
    <property type="entry name" value="P-loop_NTPase"/>
</dbReference>